<dbReference type="Proteomes" id="UP000054632">
    <property type="component" value="Unassembled WGS sequence"/>
</dbReference>
<dbReference type="AlphaFoldDB" id="A0A0V1DTG8"/>
<proteinExistence type="predicted"/>
<protein>
    <submittedName>
        <fullName evidence="1">Uncharacterized protein</fullName>
    </submittedName>
</protein>
<gene>
    <name evidence="1" type="ORF">T4A_4572</name>
</gene>
<sequence>MPLEENLPVAADPPARSPACWSSGFPVCSSHASSLGGRGSSGFWVRPALSEKVSFSSYLPERVRASYGLEGSLPNGPLEGSPPDRLPRAQRLLSRLPRPAPPRSEFGEGSRGAEPVCRPAVAAEPCGSGCVVVAGERAPCTPPRARYFPPLLRAAVRDGVWVGDGGLPGPHPSSRASPVPSVACVPLARVHDFGRSRDAGLRRAWCVLCASRAVWLCRLAPPSRGSVPTAGEIAGVLLPLLGVERVRVWR</sequence>
<evidence type="ECO:0000313" key="2">
    <source>
        <dbReference type="Proteomes" id="UP000054632"/>
    </source>
</evidence>
<dbReference type="EMBL" id="JYDR01000259">
    <property type="protein sequence ID" value="KRY64871.1"/>
    <property type="molecule type" value="Genomic_DNA"/>
</dbReference>
<organism evidence="1 2">
    <name type="scientific">Trichinella pseudospiralis</name>
    <name type="common">Parasitic roundworm</name>
    <dbReference type="NCBI Taxonomy" id="6337"/>
    <lineage>
        <taxon>Eukaryota</taxon>
        <taxon>Metazoa</taxon>
        <taxon>Ecdysozoa</taxon>
        <taxon>Nematoda</taxon>
        <taxon>Enoplea</taxon>
        <taxon>Dorylaimia</taxon>
        <taxon>Trichinellida</taxon>
        <taxon>Trichinellidae</taxon>
        <taxon>Trichinella</taxon>
    </lineage>
</organism>
<evidence type="ECO:0000313" key="1">
    <source>
        <dbReference type="EMBL" id="KRY64871.1"/>
    </source>
</evidence>
<comment type="caution">
    <text evidence="1">The sequence shown here is derived from an EMBL/GenBank/DDBJ whole genome shotgun (WGS) entry which is preliminary data.</text>
</comment>
<reference evidence="1 2" key="1">
    <citation type="submission" date="2015-01" db="EMBL/GenBank/DDBJ databases">
        <title>Evolution of Trichinella species and genotypes.</title>
        <authorList>
            <person name="Korhonen P.K."/>
            <person name="Edoardo P."/>
            <person name="Giuseppe L.R."/>
            <person name="Gasser R.B."/>
        </authorList>
    </citation>
    <scope>NUCLEOTIDE SEQUENCE [LARGE SCALE GENOMIC DNA]</scope>
    <source>
        <strain evidence="1">ISS13</strain>
    </source>
</reference>
<name>A0A0V1DTG8_TRIPS</name>
<accession>A0A0V1DTG8</accession>